<dbReference type="STRING" id="1678841.TBC1_112328"/>
<dbReference type="AlphaFoldDB" id="A0A0S7BTF8"/>
<proteinExistence type="predicted"/>
<organism evidence="1">
    <name type="scientific">Lentimicrobium saccharophilum</name>
    <dbReference type="NCBI Taxonomy" id="1678841"/>
    <lineage>
        <taxon>Bacteria</taxon>
        <taxon>Pseudomonadati</taxon>
        <taxon>Bacteroidota</taxon>
        <taxon>Bacteroidia</taxon>
        <taxon>Bacteroidales</taxon>
        <taxon>Lentimicrobiaceae</taxon>
        <taxon>Lentimicrobium</taxon>
    </lineage>
</organism>
<evidence type="ECO:0000313" key="1">
    <source>
        <dbReference type="EMBL" id="GAP44165.1"/>
    </source>
</evidence>
<keyword evidence="2" id="KW-1185">Reference proteome</keyword>
<reference evidence="1" key="1">
    <citation type="journal article" date="2015" name="Genome Announc.">
        <title>Draft Genome Sequence of Bacteroidales Strain TBC1, a Novel Isolate from a Methanogenic Wastewater Treatment System.</title>
        <authorList>
            <person name="Tourlousse D.M."/>
            <person name="Matsuura N."/>
            <person name="Sun L."/>
            <person name="Toyonaga M."/>
            <person name="Kuroda K."/>
            <person name="Ohashi A."/>
            <person name="Cruz R."/>
            <person name="Yamaguchi T."/>
            <person name="Sekiguchi Y."/>
        </authorList>
    </citation>
    <scope>NUCLEOTIDE SEQUENCE [LARGE SCALE GENOMIC DNA]</scope>
    <source>
        <strain evidence="1">TBC1</strain>
    </source>
</reference>
<dbReference type="EMBL" id="DF968182">
    <property type="protein sequence ID" value="GAP44165.1"/>
    <property type="molecule type" value="Genomic_DNA"/>
</dbReference>
<accession>A0A0S7BTF8</accession>
<dbReference type="Gene3D" id="2.50.20.10">
    <property type="entry name" value="Lipoprotein localisation LolA/LolB/LppX"/>
    <property type="match status" value="1"/>
</dbReference>
<dbReference type="RefSeq" id="WP_062042490.1">
    <property type="nucleotide sequence ID" value="NZ_DF968182.1"/>
</dbReference>
<sequence length="279" mass="32524">MNRQIRGAIIKILLSGIVLLIAGSCSSTKRLIREPLKEQGAEYLFDNLKQNELKYNYFSARFSAGFRQNKNSNSFSGQIRIQKDSLIWISISPALGIEMARVLISNDSVKYMNRIENTYFISDFNYINSLINSTLDFDMLQAFLTGNDFSFYENSSFKASIDNREYKLVTTERRKLKKYLRHNQNISIPLQNIWLNPDNFKITRVLVKEVNQSGRKLEGRYEYQMTEGQLVPSHLNFQLETAENKNAVEIEVDYSKVNTGETLQFPFRIPEKYNRVNKF</sequence>
<dbReference type="InterPro" id="IPR025634">
    <property type="entry name" value="DUF4292"/>
</dbReference>
<dbReference type="PROSITE" id="PS51257">
    <property type="entry name" value="PROKAR_LIPOPROTEIN"/>
    <property type="match status" value="1"/>
</dbReference>
<dbReference type="OrthoDB" id="1122661at2"/>
<dbReference type="Pfam" id="PF14125">
    <property type="entry name" value="DUF4292"/>
    <property type="match status" value="1"/>
</dbReference>
<evidence type="ECO:0000313" key="2">
    <source>
        <dbReference type="Proteomes" id="UP000053091"/>
    </source>
</evidence>
<dbReference type="Proteomes" id="UP000053091">
    <property type="component" value="Unassembled WGS sequence"/>
</dbReference>
<evidence type="ECO:0008006" key="3">
    <source>
        <dbReference type="Google" id="ProtNLM"/>
    </source>
</evidence>
<protein>
    <recommendedName>
        <fullName evidence="3">DUF4292 domain-containing protein</fullName>
    </recommendedName>
</protein>
<name>A0A0S7BTF8_9BACT</name>
<gene>
    <name evidence="1" type="ORF">TBC1_112328</name>
</gene>